<gene>
    <name evidence="1" type="ORF">GCM10022392_25870</name>
</gene>
<protein>
    <submittedName>
        <fullName evidence="1">Uncharacterized protein</fullName>
    </submittedName>
</protein>
<dbReference type="Proteomes" id="UP001500841">
    <property type="component" value="Unassembled WGS sequence"/>
</dbReference>
<keyword evidence="2" id="KW-1185">Reference proteome</keyword>
<reference evidence="2" key="1">
    <citation type="journal article" date="2019" name="Int. J. Syst. Evol. Microbiol.">
        <title>The Global Catalogue of Microorganisms (GCM) 10K type strain sequencing project: providing services to taxonomists for standard genome sequencing and annotation.</title>
        <authorList>
            <consortium name="The Broad Institute Genomics Platform"/>
            <consortium name="The Broad Institute Genome Sequencing Center for Infectious Disease"/>
            <person name="Wu L."/>
            <person name="Ma J."/>
        </authorList>
    </citation>
    <scope>NUCLEOTIDE SEQUENCE [LARGE SCALE GENOMIC DNA]</scope>
    <source>
        <strain evidence="2">JCM 17085</strain>
    </source>
</reference>
<dbReference type="RefSeq" id="WP_345105158.1">
    <property type="nucleotide sequence ID" value="NZ_BAABCV010000009.1"/>
</dbReference>
<proteinExistence type="predicted"/>
<comment type="caution">
    <text evidence="1">The sequence shown here is derived from an EMBL/GenBank/DDBJ whole genome shotgun (WGS) entry which is preliminary data.</text>
</comment>
<accession>A0ABP7WYW4</accession>
<dbReference type="EMBL" id="BAABCV010000009">
    <property type="protein sequence ID" value="GAA4100212.1"/>
    <property type="molecule type" value="Genomic_DNA"/>
</dbReference>
<sequence length="113" mass="12936">MNKLEDKIIAFDVIPDGDKYRLILITDSQKTASIVYGNLSNNDIAITHRTTDIHFDLLIALRNSYYELNGYTNETTNLLITAVDYRQLSAIGVYYHLLEKPVLYDEPILLTNP</sequence>
<evidence type="ECO:0000313" key="1">
    <source>
        <dbReference type="EMBL" id="GAA4100212.1"/>
    </source>
</evidence>
<organism evidence="1 2">
    <name type="scientific">Mucilaginibacter panaciglaebae</name>
    <dbReference type="NCBI Taxonomy" id="502331"/>
    <lineage>
        <taxon>Bacteria</taxon>
        <taxon>Pseudomonadati</taxon>
        <taxon>Bacteroidota</taxon>
        <taxon>Sphingobacteriia</taxon>
        <taxon>Sphingobacteriales</taxon>
        <taxon>Sphingobacteriaceae</taxon>
        <taxon>Mucilaginibacter</taxon>
    </lineage>
</organism>
<name>A0ABP7WYW4_9SPHI</name>
<evidence type="ECO:0000313" key="2">
    <source>
        <dbReference type="Proteomes" id="UP001500841"/>
    </source>
</evidence>